<evidence type="ECO:0000256" key="3">
    <source>
        <dbReference type="ARBA" id="ARBA00022106"/>
    </source>
</evidence>
<dbReference type="CDD" id="cd13143">
    <property type="entry name" value="MATE_MepA_like"/>
    <property type="match status" value="1"/>
</dbReference>
<evidence type="ECO:0000256" key="4">
    <source>
        <dbReference type="ARBA" id="ARBA00022448"/>
    </source>
</evidence>
<feature type="transmembrane region" description="Helical" evidence="10">
    <location>
        <begin position="95"/>
        <end position="117"/>
    </location>
</feature>
<feature type="transmembrane region" description="Helical" evidence="10">
    <location>
        <begin position="358"/>
        <end position="379"/>
    </location>
</feature>
<evidence type="ECO:0000256" key="7">
    <source>
        <dbReference type="ARBA" id="ARBA00022989"/>
    </source>
</evidence>
<comment type="caution">
    <text evidence="11">The sequence shown here is derived from an EMBL/GenBank/DDBJ whole genome shotgun (WGS) entry which is preliminary data.</text>
</comment>
<evidence type="ECO:0000256" key="6">
    <source>
        <dbReference type="ARBA" id="ARBA00022692"/>
    </source>
</evidence>
<keyword evidence="7 10" id="KW-1133">Transmembrane helix</keyword>
<reference evidence="11 12" key="1">
    <citation type="submission" date="2024-03" db="EMBL/GenBank/DDBJ databases">
        <title>Human intestinal bacterial collection.</title>
        <authorList>
            <person name="Pauvert C."/>
            <person name="Hitch T.C.A."/>
            <person name="Clavel T."/>
        </authorList>
    </citation>
    <scope>NUCLEOTIDE SEQUENCE [LARGE SCALE GENOMIC DNA]</scope>
    <source>
        <strain evidence="11 12">CLA-SR-H021</strain>
    </source>
</reference>
<evidence type="ECO:0000256" key="8">
    <source>
        <dbReference type="ARBA" id="ARBA00023136"/>
    </source>
</evidence>
<keyword evidence="5" id="KW-1003">Cell membrane</keyword>
<keyword evidence="6 10" id="KW-0812">Transmembrane</keyword>
<feature type="transmembrane region" description="Helical" evidence="10">
    <location>
        <begin position="322"/>
        <end position="346"/>
    </location>
</feature>
<evidence type="ECO:0000313" key="11">
    <source>
        <dbReference type="EMBL" id="MEQ2424691.1"/>
    </source>
</evidence>
<feature type="transmembrane region" description="Helical" evidence="10">
    <location>
        <begin position="196"/>
        <end position="217"/>
    </location>
</feature>
<dbReference type="Proteomes" id="UP001454086">
    <property type="component" value="Unassembled WGS sequence"/>
</dbReference>
<keyword evidence="8 10" id="KW-0472">Membrane</keyword>
<sequence length="475" mass="51242">MNQDSNHYMAEEPIGRLMLRFSIPCIMSLLVSALYNIVDQIFIGRGVGFLGNGATNVVFPVTIIALALSLLVGDGCAAFLSICQGRMDGEQAHKSVGNAVGIITASAILLTLVFAVFRDRILVGFGATANNMGYAREYFSCLIIGIPFFMFTNSMNSIIRADGSPQFAMGSTLIGCFINVILDPIAIFVLGWGMKGAALATITGQIVSALLAVYYLARAKSFRLKKSSFIPDTAILKHILPLGISSFLTQISIVVIMAVMNNVLVIYGAQSKYGADIPLTVVGIVMKVFQIVISIVVGIAAGSQPIVGYNYGAGHWHRVKSIFRTMMMAEFCVGLISMICFEAFPLQIINLFGSEDGLYNEFAVLAFRIFLGGIVLCCIQKSCSIFLQSIGRPTLSMMLSLFRDFILSVPLTLILPRLSGVTMTLYSGPIADVVSFGAAVLFMSRILRELDRLEDSAGEPADIQGNIRSLEKAGC</sequence>
<dbReference type="EMBL" id="JBBMFM010000017">
    <property type="protein sequence ID" value="MEQ2424691.1"/>
    <property type="molecule type" value="Genomic_DNA"/>
</dbReference>
<dbReference type="InterPro" id="IPR051327">
    <property type="entry name" value="MATE_MepA_subfamily"/>
</dbReference>
<evidence type="ECO:0000256" key="10">
    <source>
        <dbReference type="SAM" id="Phobius"/>
    </source>
</evidence>
<proteinExistence type="inferred from homology"/>
<feature type="transmembrane region" description="Helical" evidence="10">
    <location>
        <begin position="137"/>
        <end position="155"/>
    </location>
</feature>
<keyword evidence="12" id="KW-1185">Reference proteome</keyword>
<dbReference type="PANTHER" id="PTHR43823">
    <property type="entry name" value="SPORULATION PROTEIN YKVU"/>
    <property type="match status" value="1"/>
</dbReference>
<dbReference type="Pfam" id="PF01554">
    <property type="entry name" value="MatE"/>
    <property type="match status" value="2"/>
</dbReference>
<feature type="transmembrane region" description="Helical" evidence="10">
    <location>
        <begin position="424"/>
        <end position="443"/>
    </location>
</feature>
<dbReference type="RefSeq" id="WP_008717799.1">
    <property type="nucleotide sequence ID" value="NZ_JAJFDX010000001.1"/>
</dbReference>
<comment type="similarity">
    <text evidence="2">Belongs to the multi antimicrobial extrusion (MATE) (TC 2.A.66.1) family. MepA subfamily.</text>
</comment>
<comment type="subcellular location">
    <subcellularLocation>
        <location evidence="1">Cell membrane</location>
        <topology evidence="1">Multi-pass membrane protein</topology>
    </subcellularLocation>
</comment>
<dbReference type="PANTHER" id="PTHR43823:SF3">
    <property type="entry name" value="MULTIDRUG EXPORT PROTEIN MEPA"/>
    <property type="match status" value="1"/>
</dbReference>
<feature type="transmembrane region" description="Helical" evidence="10">
    <location>
        <begin position="167"/>
        <end position="190"/>
    </location>
</feature>
<feature type="transmembrane region" description="Helical" evidence="10">
    <location>
        <begin position="400"/>
        <end position="418"/>
    </location>
</feature>
<evidence type="ECO:0000256" key="9">
    <source>
        <dbReference type="ARBA" id="ARBA00023251"/>
    </source>
</evidence>
<feature type="transmembrane region" description="Helical" evidence="10">
    <location>
        <begin position="238"/>
        <end position="259"/>
    </location>
</feature>
<feature type="transmembrane region" description="Helical" evidence="10">
    <location>
        <begin position="279"/>
        <end position="301"/>
    </location>
</feature>
<evidence type="ECO:0000313" key="12">
    <source>
        <dbReference type="Proteomes" id="UP001454086"/>
    </source>
</evidence>
<name>A0ABV1D2R7_9FIRM</name>
<evidence type="ECO:0000256" key="5">
    <source>
        <dbReference type="ARBA" id="ARBA00022475"/>
    </source>
</evidence>
<keyword evidence="9" id="KW-0046">Antibiotic resistance</keyword>
<protein>
    <recommendedName>
        <fullName evidence="3">Multidrug export protein MepA</fullName>
    </recommendedName>
</protein>
<evidence type="ECO:0000256" key="1">
    <source>
        <dbReference type="ARBA" id="ARBA00004651"/>
    </source>
</evidence>
<organism evidence="11 12">
    <name type="scientific">Enterocloster hominis</name>
    <name type="common">ex Hitch et al. 2024</name>
    <dbReference type="NCBI Taxonomy" id="1917870"/>
    <lineage>
        <taxon>Bacteria</taxon>
        <taxon>Bacillati</taxon>
        <taxon>Bacillota</taxon>
        <taxon>Clostridia</taxon>
        <taxon>Lachnospirales</taxon>
        <taxon>Lachnospiraceae</taxon>
        <taxon>Enterocloster</taxon>
    </lineage>
</organism>
<feature type="transmembrane region" description="Helical" evidence="10">
    <location>
        <begin position="58"/>
        <end position="83"/>
    </location>
</feature>
<accession>A0ABV1D2R7</accession>
<evidence type="ECO:0000256" key="2">
    <source>
        <dbReference type="ARBA" id="ARBA00008417"/>
    </source>
</evidence>
<keyword evidence="4" id="KW-0813">Transport</keyword>
<feature type="transmembrane region" description="Helical" evidence="10">
    <location>
        <begin position="21"/>
        <end position="38"/>
    </location>
</feature>
<dbReference type="InterPro" id="IPR048279">
    <property type="entry name" value="MdtK-like"/>
</dbReference>
<dbReference type="InterPro" id="IPR045070">
    <property type="entry name" value="MATE_MepA-like"/>
</dbReference>
<dbReference type="PIRSF" id="PIRSF006603">
    <property type="entry name" value="DinF"/>
    <property type="match status" value="1"/>
</dbReference>
<dbReference type="InterPro" id="IPR002528">
    <property type="entry name" value="MATE_fam"/>
</dbReference>
<gene>
    <name evidence="11" type="ORF">WMQ36_06875</name>
</gene>
<dbReference type="NCBIfam" id="TIGR00797">
    <property type="entry name" value="matE"/>
    <property type="match status" value="1"/>
</dbReference>